<feature type="transmembrane region" description="Helical" evidence="1">
    <location>
        <begin position="20"/>
        <end position="40"/>
    </location>
</feature>
<evidence type="ECO:0000256" key="1">
    <source>
        <dbReference type="SAM" id="Phobius"/>
    </source>
</evidence>
<dbReference type="RefSeq" id="WP_126351942.1">
    <property type="nucleotide sequence ID" value="NZ_CP086380.1"/>
</dbReference>
<gene>
    <name evidence="2" type="ORF">EJ104_06450</name>
</gene>
<sequence length="146" mass="15568">MNGDLAHTLTAWDINLWRDIPVLIGSIFVLAAAIGVLRFPDLYSRLHASSKLVTLGSAGIYLGVAVDFAEPSAFTRLLAVLLFQFITTPLSAYLIAQASYLRGLPAALSTPPRGQADEWGAPGLATQISEARQAQAAQTQAHPDPQ</sequence>
<protein>
    <submittedName>
        <fullName evidence="2">Cation:proton antiporter</fullName>
    </submittedName>
</protein>
<dbReference type="OrthoDB" id="9806575at2"/>
<keyword evidence="1" id="KW-0812">Transmembrane</keyword>
<feature type="transmembrane region" description="Helical" evidence="1">
    <location>
        <begin position="75"/>
        <end position="96"/>
    </location>
</feature>
<dbReference type="Proteomes" id="UP000277766">
    <property type="component" value="Unassembled WGS sequence"/>
</dbReference>
<evidence type="ECO:0000313" key="2">
    <source>
        <dbReference type="EMBL" id="RTR27498.1"/>
    </source>
</evidence>
<evidence type="ECO:0000313" key="3">
    <source>
        <dbReference type="Proteomes" id="UP000277766"/>
    </source>
</evidence>
<feature type="transmembrane region" description="Helical" evidence="1">
    <location>
        <begin position="52"/>
        <end position="69"/>
    </location>
</feature>
<accession>A0A431VW91</accession>
<comment type="caution">
    <text evidence="2">The sequence shown here is derived from an EMBL/GenBank/DDBJ whole genome shotgun (WGS) entry which is preliminary data.</text>
</comment>
<name>A0A431VW91_9DEIO</name>
<dbReference type="PANTHER" id="PTHR34703:SF1">
    <property type="entry name" value="ANTIPORTER SUBUNIT MNHG2-RELATED"/>
    <property type="match status" value="1"/>
</dbReference>
<reference evidence="2 3" key="1">
    <citation type="submission" date="2018-12" db="EMBL/GenBank/DDBJ databases">
        <title>Deinococcus radiophilus ATCC 27603 genome sequencing and assembly.</title>
        <authorList>
            <person name="Maclea K.S."/>
            <person name="Maynard C.R."/>
        </authorList>
    </citation>
    <scope>NUCLEOTIDE SEQUENCE [LARGE SCALE GENOMIC DNA]</scope>
    <source>
        <strain evidence="2 3">ATCC 27603</strain>
    </source>
</reference>
<proteinExistence type="predicted"/>
<keyword evidence="1" id="KW-1133">Transmembrane helix</keyword>
<dbReference type="InterPro" id="IPR005133">
    <property type="entry name" value="PhaG_MnhG_YufB"/>
</dbReference>
<dbReference type="NCBIfam" id="TIGR01300">
    <property type="entry name" value="CPA3_mnhG_phaG"/>
    <property type="match status" value="1"/>
</dbReference>
<keyword evidence="3" id="KW-1185">Reference proteome</keyword>
<dbReference type="GO" id="GO:0015385">
    <property type="term" value="F:sodium:proton antiporter activity"/>
    <property type="evidence" value="ECO:0007669"/>
    <property type="project" value="TreeGrafter"/>
</dbReference>
<dbReference type="Pfam" id="PF03334">
    <property type="entry name" value="PhaG_MnhG_YufB"/>
    <property type="match status" value="1"/>
</dbReference>
<dbReference type="PANTHER" id="PTHR34703">
    <property type="entry name" value="ANTIPORTER SUBUNIT MNHG2-RELATED"/>
    <property type="match status" value="1"/>
</dbReference>
<dbReference type="AlphaFoldDB" id="A0A431VW91"/>
<organism evidence="2 3">
    <name type="scientific">Deinococcus radiophilus</name>
    <dbReference type="NCBI Taxonomy" id="32062"/>
    <lineage>
        <taxon>Bacteria</taxon>
        <taxon>Thermotogati</taxon>
        <taxon>Deinococcota</taxon>
        <taxon>Deinococci</taxon>
        <taxon>Deinococcales</taxon>
        <taxon>Deinococcaceae</taxon>
        <taxon>Deinococcus</taxon>
    </lineage>
</organism>
<dbReference type="EMBL" id="RXPE01000010">
    <property type="protein sequence ID" value="RTR27498.1"/>
    <property type="molecule type" value="Genomic_DNA"/>
</dbReference>
<keyword evidence="1" id="KW-0472">Membrane</keyword>